<dbReference type="InterPro" id="IPR013783">
    <property type="entry name" value="Ig-like_fold"/>
</dbReference>
<dbReference type="InterPro" id="IPR013737">
    <property type="entry name" value="Bac_rhamnosid_N"/>
</dbReference>
<dbReference type="Pfam" id="PF08531">
    <property type="entry name" value="Bac_rhamnosid_N"/>
    <property type="match status" value="1"/>
</dbReference>
<feature type="domain" description="Alpha-L-rhamnosidase C-terminal" evidence="7">
    <location>
        <begin position="767"/>
        <end position="840"/>
    </location>
</feature>
<comment type="catalytic activity">
    <reaction evidence="1">
        <text>Hydrolysis of terminal non-reducing alpha-L-rhamnose residues in alpha-L-rhamnosides.</text>
        <dbReference type="EC" id="3.2.1.40"/>
    </reaction>
</comment>
<feature type="domain" description="Alpha-L-rhamnosidase six-hairpin glycosidase" evidence="6">
    <location>
        <begin position="419"/>
        <end position="765"/>
    </location>
</feature>
<feature type="domain" description="Alpha-L-rhamnosidase concanavalin-like" evidence="4">
    <location>
        <begin position="316"/>
        <end position="414"/>
    </location>
</feature>
<feature type="domain" description="Bacterial alpha-L-rhamnosidase N-terminal" evidence="5">
    <location>
        <begin position="139"/>
        <end position="291"/>
    </location>
</feature>
<keyword evidence="3 8" id="KW-0378">Hydrolase</keyword>
<dbReference type="RefSeq" id="WP_187722279.1">
    <property type="nucleotide sequence ID" value="NZ_BAABBL010000019.1"/>
</dbReference>
<dbReference type="Pfam" id="PF05592">
    <property type="entry name" value="Bac_rhamnosid"/>
    <property type="match status" value="1"/>
</dbReference>
<organism evidence="8 9">
    <name type="scientific">Tessaracoccus defluvii</name>
    <dbReference type="NCBI Taxonomy" id="1285901"/>
    <lineage>
        <taxon>Bacteria</taxon>
        <taxon>Bacillati</taxon>
        <taxon>Actinomycetota</taxon>
        <taxon>Actinomycetes</taxon>
        <taxon>Propionibacteriales</taxon>
        <taxon>Propionibacteriaceae</taxon>
        <taxon>Tessaracoccus</taxon>
    </lineage>
</organism>
<evidence type="ECO:0000259" key="5">
    <source>
        <dbReference type="Pfam" id="PF08531"/>
    </source>
</evidence>
<evidence type="ECO:0000259" key="4">
    <source>
        <dbReference type="Pfam" id="PF05592"/>
    </source>
</evidence>
<dbReference type="PANTHER" id="PTHR33307">
    <property type="entry name" value="ALPHA-RHAMNOSIDASE (EUROFUNG)"/>
    <property type="match status" value="1"/>
</dbReference>
<evidence type="ECO:0000256" key="1">
    <source>
        <dbReference type="ARBA" id="ARBA00001445"/>
    </source>
</evidence>
<protein>
    <recommendedName>
        <fullName evidence="2">alpha-L-rhamnosidase</fullName>
        <ecNumber evidence="2">3.2.1.40</ecNumber>
    </recommendedName>
</protein>
<dbReference type="Pfam" id="PF25788">
    <property type="entry name" value="Ig_Rha78A_N"/>
    <property type="match status" value="1"/>
</dbReference>
<keyword evidence="9" id="KW-1185">Reference proteome</keyword>
<proteinExistence type="predicted"/>
<evidence type="ECO:0000259" key="7">
    <source>
        <dbReference type="Pfam" id="PF17390"/>
    </source>
</evidence>
<dbReference type="PIRSF" id="PIRSF010631">
    <property type="entry name" value="A-rhamnsds"/>
    <property type="match status" value="1"/>
</dbReference>
<evidence type="ECO:0000259" key="6">
    <source>
        <dbReference type="Pfam" id="PF17389"/>
    </source>
</evidence>
<dbReference type="InterPro" id="IPR035396">
    <property type="entry name" value="Bac_rhamnosid6H"/>
</dbReference>
<dbReference type="Gene3D" id="2.60.420.10">
    <property type="entry name" value="Maltose phosphorylase, domain 3"/>
    <property type="match status" value="1"/>
</dbReference>
<dbReference type="Gene3D" id="2.60.120.260">
    <property type="entry name" value="Galactose-binding domain-like"/>
    <property type="match status" value="2"/>
</dbReference>
<dbReference type="GO" id="GO:0005975">
    <property type="term" value="P:carbohydrate metabolic process"/>
    <property type="evidence" value="ECO:0007669"/>
    <property type="project" value="InterPro"/>
</dbReference>
<dbReference type="PANTHER" id="PTHR33307:SF6">
    <property type="entry name" value="ALPHA-RHAMNOSIDASE (EUROFUNG)-RELATED"/>
    <property type="match status" value="1"/>
</dbReference>
<dbReference type="Pfam" id="PF17390">
    <property type="entry name" value="Bac_rhamnosid_C"/>
    <property type="match status" value="1"/>
</dbReference>
<dbReference type="Gene3D" id="1.50.10.10">
    <property type="match status" value="1"/>
</dbReference>
<dbReference type="AlphaFoldDB" id="A0A7H0H9H0"/>
<name>A0A7H0H9H0_9ACTN</name>
<dbReference type="GO" id="GO:0030596">
    <property type="term" value="F:alpha-L-rhamnosidase activity"/>
    <property type="evidence" value="ECO:0007669"/>
    <property type="project" value="UniProtKB-EC"/>
</dbReference>
<sequence>MSTPTVGSPRLEYGTDTSPVPAPRVSWITTAAPDGWLQSGAELRLATTDGEQTATVDGGASVLVEWPFTPLTARQRGDLSVRVRGEGGDWSEWSEPVSFSATFLDDGEWTAQFVGLADPAERATPYLLRHEFEVRPGLERATWYATALGVYEAGINGTTVDDQFLKPGWTPYQYRLVHETTDVTGLVNEGSNAIGVSVTGGWYTENFGFRDGARPVYGPQPSFAGQLLLEYADGSSEWIVTGSDWRISDRSPVIRAGIYLGEDYDARRIQDGWDRPGFDASGWADAAVMDAGPVPGPRTGPVVRVTETLSPVEVITTPSGKTILDFGQNLVGRLRIRVSGPAGHEVTLRHAEVLEDGELGIRPLRAARAMDVFTLAGAGVEEYAPTFTFHGFRYAQIDGWPGALDPAAIVAEVIGSDLRRTGWFESSDPMVNRLHENVVWGMRGNFLYLPTDCPQRDERLGWTGDIQVFAPTASFLFDTNGFLASWLQDLALEQEAAGGVPFIVPDVLDSAHTPAAAWGDAATLVPETLYQRFADRGLVATQYPSMKAWVDQLLELAGERHLWEGMFQFGDWVDPDAPPEDPAKAKTDKDLVASAYLFRSSVALADAARLLGYEEDAEFYTDRAEEVRAAWLREYATPAGRLVSDAQTAYALAICFGIVSGDMAQTMGDRLAWLTRRDGYRIGTGFVGTPLVNDALSSTGHVLAATRMLLQTECPSWLYSVSMGATTIWERWDSLLPDGSINPGEMTSFNHYALGAVADWLHRVVAGMAPDEPGYRRIRIAPTPLPGLTHASAAFDSAYGRITSGWERTDEGIVVTATVPPNATAVVVLPDGARHEVGSGQHRWVVASQPEAPTTDLTPDTSLAAIQDDPGAYASLMSAMRDLDPEMAAEFSLRTAWLPTQTLGNSMGFLSPVFRDGVFKALEAAKSQR</sequence>
<accession>A0A7H0H9H0</accession>
<dbReference type="InterPro" id="IPR008902">
    <property type="entry name" value="Rhamnosid_concanavalin"/>
</dbReference>
<gene>
    <name evidence="8" type="ORF">H9L22_07950</name>
</gene>
<dbReference type="InterPro" id="IPR035398">
    <property type="entry name" value="Bac_rhamnosid_C"/>
</dbReference>
<evidence type="ECO:0000256" key="3">
    <source>
        <dbReference type="ARBA" id="ARBA00022801"/>
    </source>
</evidence>
<dbReference type="Proteomes" id="UP000516117">
    <property type="component" value="Chromosome"/>
</dbReference>
<dbReference type="InterPro" id="IPR016007">
    <property type="entry name" value="Alpha_rhamnosid"/>
</dbReference>
<dbReference type="Gene3D" id="2.60.40.10">
    <property type="entry name" value="Immunoglobulins"/>
    <property type="match status" value="1"/>
</dbReference>
<dbReference type="EC" id="3.2.1.40" evidence="2"/>
<reference evidence="8 9" key="1">
    <citation type="submission" date="2020-08" db="EMBL/GenBank/DDBJ databases">
        <title>Genome sequence of Tessaracoccus defluvii JCM 17540T.</title>
        <authorList>
            <person name="Hyun D.-W."/>
            <person name="Bae J.-W."/>
        </authorList>
    </citation>
    <scope>NUCLEOTIDE SEQUENCE [LARGE SCALE GENOMIC DNA]</scope>
    <source>
        <strain evidence="8 9">JCM 17540</strain>
    </source>
</reference>
<dbReference type="EMBL" id="CP060789">
    <property type="protein sequence ID" value="QNP57186.1"/>
    <property type="molecule type" value="Genomic_DNA"/>
</dbReference>
<evidence type="ECO:0000313" key="9">
    <source>
        <dbReference type="Proteomes" id="UP000516117"/>
    </source>
</evidence>
<dbReference type="KEGG" id="tdf:H9L22_07950"/>
<dbReference type="SUPFAM" id="SSF48208">
    <property type="entry name" value="Six-hairpin glycosidases"/>
    <property type="match status" value="1"/>
</dbReference>
<evidence type="ECO:0000313" key="8">
    <source>
        <dbReference type="EMBL" id="QNP57186.1"/>
    </source>
</evidence>
<dbReference type="InterPro" id="IPR008928">
    <property type="entry name" value="6-hairpin_glycosidase_sf"/>
</dbReference>
<dbReference type="Pfam" id="PF17389">
    <property type="entry name" value="Bac_rhamnosid6H"/>
    <property type="match status" value="1"/>
</dbReference>
<dbReference type="InterPro" id="IPR012341">
    <property type="entry name" value="6hp_glycosidase-like_sf"/>
</dbReference>
<evidence type="ECO:0000256" key="2">
    <source>
        <dbReference type="ARBA" id="ARBA00012652"/>
    </source>
</evidence>